<protein>
    <submittedName>
        <fullName evidence="4">Very long-chain acyl-CoA synthetase</fullName>
    </submittedName>
</protein>
<keyword evidence="5" id="KW-1185">Reference proteome</keyword>
<dbReference type="GO" id="GO:0005811">
    <property type="term" value="C:lipid droplet"/>
    <property type="evidence" value="ECO:0007669"/>
    <property type="project" value="TreeGrafter"/>
</dbReference>
<feature type="domain" description="AMP-dependent synthetase/ligase" evidence="3">
    <location>
        <begin position="64"/>
        <end position="368"/>
    </location>
</feature>
<gene>
    <name evidence="4" type="primary">Slc27a2</name>
    <name evidence="4" type="ORF">LARI1_G008023</name>
</gene>
<dbReference type="SUPFAM" id="SSF56801">
    <property type="entry name" value="Acetyl-CoA synthetase-like"/>
    <property type="match status" value="1"/>
</dbReference>
<dbReference type="PROSITE" id="PS00455">
    <property type="entry name" value="AMP_BINDING"/>
    <property type="match status" value="1"/>
</dbReference>
<dbReference type="GO" id="GO:0004467">
    <property type="term" value="F:long-chain fatty acid-CoA ligase activity"/>
    <property type="evidence" value="ECO:0007669"/>
    <property type="project" value="TreeGrafter"/>
</dbReference>
<dbReference type="Proteomes" id="UP000469559">
    <property type="component" value="Unassembled WGS sequence"/>
</dbReference>
<dbReference type="PANTHER" id="PTHR43107">
    <property type="entry name" value="LONG-CHAIN FATTY ACID TRANSPORT PROTEIN"/>
    <property type="match status" value="1"/>
</dbReference>
<evidence type="ECO:0000256" key="1">
    <source>
        <dbReference type="ARBA" id="ARBA00006432"/>
    </source>
</evidence>
<dbReference type="GO" id="GO:0005324">
    <property type="term" value="F:long-chain fatty acid transmembrane transporter activity"/>
    <property type="evidence" value="ECO:0007669"/>
    <property type="project" value="TreeGrafter"/>
</dbReference>
<dbReference type="InterPro" id="IPR042099">
    <property type="entry name" value="ANL_N_sf"/>
</dbReference>
<dbReference type="GO" id="GO:0044539">
    <property type="term" value="P:long-chain fatty acid import into cell"/>
    <property type="evidence" value="ECO:0007669"/>
    <property type="project" value="TreeGrafter"/>
</dbReference>
<evidence type="ECO:0000259" key="3">
    <source>
        <dbReference type="Pfam" id="PF00501"/>
    </source>
</evidence>
<dbReference type="Pfam" id="PF00501">
    <property type="entry name" value="AMP-binding"/>
    <property type="match status" value="1"/>
</dbReference>
<dbReference type="Gene3D" id="3.40.50.12780">
    <property type="entry name" value="N-terminal domain of ligase-like"/>
    <property type="match status" value="1"/>
</dbReference>
<comment type="caution">
    <text evidence="4">The sequence shown here is derived from an EMBL/GenBank/DDBJ whole genome shotgun (WGS) entry which is preliminary data.</text>
</comment>
<proteinExistence type="inferred from homology"/>
<dbReference type="GO" id="GO:0005777">
    <property type="term" value="C:peroxisome"/>
    <property type="evidence" value="ECO:0007669"/>
    <property type="project" value="TreeGrafter"/>
</dbReference>
<dbReference type="InterPro" id="IPR020845">
    <property type="entry name" value="AMP-binding_CS"/>
</dbReference>
<dbReference type="AlphaFoldDB" id="A0A8T9B640"/>
<dbReference type="InterPro" id="IPR000873">
    <property type="entry name" value="AMP-dep_synth/lig_dom"/>
</dbReference>
<comment type="similarity">
    <text evidence="1">Belongs to the ATP-dependent AMP-binding enzyme family.</text>
</comment>
<evidence type="ECO:0000313" key="5">
    <source>
        <dbReference type="Proteomes" id="UP000469559"/>
    </source>
</evidence>
<dbReference type="PANTHER" id="PTHR43107:SF20">
    <property type="entry name" value="FATTY ACID TRANSPORTER_ACYL-COA SYNTHETASE (FAT1), PUTATIVE (AFU_ORTHOLOGUE AFUA_2G11360)-RELATED"/>
    <property type="match status" value="1"/>
</dbReference>
<dbReference type="OrthoDB" id="10253869at2759"/>
<sequence length="599" mass="66934">MLTARSAGWLSAMTAASAYVNAKFSVGIDLVQLRRDREWRSRLERRLLKAGDNCTLFGMFDTVDPGSEALWFEGRTWTYGRLKTEANRFAHVLASNGVTTGDFVALFTTNSPEMIIALLAVSRLGAVAALLNTNLRDETFAHCMDVSRAEYLISTPDLAPLITRDIRHFTLNVSSFTEARALAPNIKFIDLNDTFHVEIDHDPTPRSPADLAVLIFTSGTTGKPKACAVKNMQLFVASNPISQDTDDPGKYYPLRIYSSLPLFHGTALFAGFSYTVGSSGTLCLRRKFSASSFWKDVAESNATRMLYIGELCRYLLASPLSPYDKAHRCIVANGNGLRREIWEEFKSRFGVAEIREFYRSTEGLGRALERDTFIIRVDTDTSQPWRDLKTGLCVLAKLDEAGEVIGRVRDRGLLTEYLGNKAATEEKLIHDVLKKGDCFQRMGYLAVQESSGWVRFHDRVGDSFRWKGENVSAGEVRDLICEIRNVRDAIVFGVVLKGAAVVTLRRRTAGEEATFVQEVYRELHQKGLPSYAFPRLLRISSSIGTGVTFKHGKREESKKGWNPAAIGHADDALYWLNGTVYKKLGVESWMDIEAGRARL</sequence>
<evidence type="ECO:0000256" key="2">
    <source>
        <dbReference type="ARBA" id="ARBA00022598"/>
    </source>
</evidence>
<organism evidence="4 5">
    <name type="scientific">Lachnellula arida</name>
    <dbReference type="NCBI Taxonomy" id="1316785"/>
    <lineage>
        <taxon>Eukaryota</taxon>
        <taxon>Fungi</taxon>
        <taxon>Dikarya</taxon>
        <taxon>Ascomycota</taxon>
        <taxon>Pezizomycotina</taxon>
        <taxon>Leotiomycetes</taxon>
        <taxon>Helotiales</taxon>
        <taxon>Lachnaceae</taxon>
        <taxon>Lachnellula</taxon>
    </lineage>
</organism>
<accession>A0A8T9B640</accession>
<reference evidence="4 5" key="1">
    <citation type="submission" date="2018-05" db="EMBL/GenBank/DDBJ databases">
        <title>Whole genome sequencing for identification of molecular markers to develop diagnostic detection tools for the regulated plant pathogen Lachnellula willkommii.</title>
        <authorList>
            <person name="Giroux E."/>
            <person name="Bilodeau G."/>
        </authorList>
    </citation>
    <scope>NUCLEOTIDE SEQUENCE [LARGE SCALE GENOMIC DNA]</scope>
    <source>
        <strain evidence="4 5">CBS 203.66</strain>
    </source>
</reference>
<keyword evidence="2" id="KW-0436">Ligase</keyword>
<evidence type="ECO:0000313" key="4">
    <source>
        <dbReference type="EMBL" id="TVY14801.1"/>
    </source>
</evidence>
<name>A0A8T9B640_9HELO</name>
<dbReference type="EMBL" id="QGMF01000612">
    <property type="protein sequence ID" value="TVY14801.1"/>
    <property type="molecule type" value="Genomic_DNA"/>
</dbReference>
<dbReference type="GO" id="GO:0009898">
    <property type="term" value="C:cytoplasmic side of plasma membrane"/>
    <property type="evidence" value="ECO:0007669"/>
    <property type="project" value="TreeGrafter"/>
</dbReference>